<dbReference type="EMBL" id="FNKK01000002">
    <property type="protein sequence ID" value="SDQ55852.1"/>
    <property type="molecule type" value="Genomic_DNA"/>
</dbReference>
<dbReference type="GO" id="GO:0016020">
    <property type="term" value="C:membrane"/>
    <property type="evidence" value="ECO:0007669"/>
    <property type="project" value="GOC"/>
</dbReference>
<evidence type="ECO:0000313" key="7">
    <source>
        <dbReference type="Proteomes" id="UP000217103"/>
    </source>
</evidence>
<dbReference type="CDD" id="cd00838">
    <property type="entry name" value="MPP_superfamily"/>
    <property type="match status" value="1"/>
</dbReference>
<reference evidence="6 7" key="1">
    <citation type="submission" date="2016-10" db="EMBL/GenBank/DDBJ databases">
        <authorList>
            <person name="de Groot N.N."/>
        </authorList>
    </citation>
    <scope>NUCLEOTIDE SEQUENCE [LARGE SCALE GENOMIC DNA]</scope>
    <source>
        <strain evidence="6 7">DSM 43794</strain>
    </source>
</reference>
<feature type="region of interest" description="Disordered" evidence="3">
    <location>
        <begin position="479"/>
        <end position="508"/>
    </location>
</feature>
<dbReference type="InterPro" id="IPR004843">
    <property type="entry name" value="Calcineurin-like_PHP"/>
</dbReference>
<dbReference type="GO" id="GO:0008758">
    <property type="term" value="F:UDP-2,3-diacylglucosamine hydrolase activity"/>
    <property type="evidence" value="ECO:0007669"/>
    <property type="project" value="TreeGrafter"/>
</dbReference>
<evidence type="ECO:0000313" key="6">
    <source>
        <dbReference type="EMBL" id="SDQ55852.1"/>
    </source>
</evidence>
<feature type="compositionally biased region" description="Polar residues" evidence="3">
    <location>
        <begin position="484"/>
        <end position="508"/>
    </location>
</feature>
<proteinExistence type="predicted"/>
<evidence type="ECO:0000259" key="5">
    <source>
        <dbReference type="Pfam" id="PF00149"/>
    </source>
</evidence>
<keyword evidence="4" id="KW-0472">Membrane</keyword>
<dbReference type="STRING" id="35622.SAMN04489764_1145"/>
<evidence type="ECO:0000256" key="3">
    <source>
        <dbReference type="SAM" id="MobiDB-lite"/>
    </source>
</evidence>
<dbReference type="Proteomes" id="UP000217103">
    <property type="component" value="Unassembled WGS sequence"/>
</dbReference>
<feature type="transmembrane region" description="Helical" evidence="4">
    <location>
        <begin position="31"/>
        <end position="52"/>
    </location>
</feature>
<protein>
    <submittedName>
        <fullName evidence="6">3',5'-cyclic AMP phosphodiesterase CpdA</fullName>
    </submittedName>
</protein>
<dbReference type="PANTHER" id="PTHR31302:SF31">
    <property type="entry name" value="PHOSPHODIESTERASE YAEI"/>
    <property type="match status" value="1"/>
</dbReference>
<keyword evidence="1" id="KW-0479">Metal-binding</keyword>
<keyword evidence="4" id="KW-0812">Transmembrane</keyword>
<keyword evidence="2" id="KW-0378">Hydrolase</keyword>
<feature type="domain" description="Calcineurin-like phosphoesterase" evidence="5">
    <location>
        <begin position="247"/>
        <end position="406"/>
    </location>
</feature>
<keyword evidence="4" id="KW-1133">Transmembrane helix</keyword>
<keyword evidence="7" id="KW-1185">Reference proteome</keyword>
<dbReference type="GO" id="GO:0009245">
    <property type="term" value="P:lipid A biosynthetic process"/>
    <property type="evidence" value="ECO:0007669"/>
    <property type="project" value="TreeGrafter"/>
</dbReference>
<dbReference type="PANTHER" id="PTHR31302">
    <property type="entry name" value="TRANSMEMBRANE PROTEIN WITH METALLOPHOSPHOESTERASE DOMAIN-RELATED"/>
    <property type="match status" value="1"/>
</dbReference>
<organism evidence="6 7">
    <name type="scientific">Thermostaphylospora chromogena</name>
    <dbReference type="NCBI Taxonomy" id="35622"/>
    <lineage>
        <taxon>Bacteria</taxon>
        <taxon>Bacillati</taxon>
        <taxon>Actinomycetota</taxon>
        <taxon>Actinomycetes</taxon>
        <taxon>Streptosporangiales</taxon>
        <taxon>Thermomonosporaceae</taxon>
        <taxon>Thermostaphylospora</taxon>
    </lineage>
</organism>
<gene>
    <name evidence="6" type="ORF">SAMN04489764_1145</name>
</gene>
<dbReference type="GO" id="GO:0046872">
    <property type="term" value="F:metal ion binding"/>
    <property type="evidence" value="ECO:0007669"/>
    <property type="project" value="UniProtKB-KW"/>
</dbReference>
<dbReference type="SUPFAM" id="SSF56300">
    <property type="entry name" value="Metallo-dependent phosphatases"/>
    <property type="match status" value="1"/>
</dbReference>
<evidence type="ECO:0000256" key="4">
    <source>
        <dbReference type="SAM" id="Phobius"/>
    </source>
</evidence>
<accession>A0A1H1BV85</accession>
<dbReference type="AlphaFoldDB" id="A0A1H1BV85"/>
<dbReference type="InterPro" id="IPR051158">
    <property type="entry name" value="Metallophosphoesterase_sf"/>
</dbReference>
<dbReference type="Gene3D" id="3.60.21.10">
    <property type="match status" value="1"/>
</dbReference>
<feature type="transmembrane region" description="Helical" evidence="4">
    <location>
        <begin position="134"/>
        <end position="154"/>
    </location>
</feature>
<dbReference type="InterPro" id="IPR029052">
    <property type="entry name" value="Metallo-depent_PP-like"/>
</dbReference>
<feature type="transmembrane region" description="Helical" evidence="4">
    <location>
        <begin position="161"/>
        <end position="182"/>
    </location>
</feature>
<dbReference type="Pfam" id="PF00149">
    <property type="entry name" value="Metallophos"/>
    <property type="match status" value="1"/>
</dbReference>
<evidence type="ECO:0000256" key="2">
    <source>
        <dbReference type="ARBA" id="ARBA00022801"/>
    </source>
</evidence>
<name>A0A1H1BV85_9ACTN</name>
<sequence>MDLTRSVDLSRMLARLTAVARHRWTRRMAGLVSIVVVAGFGAWLGIALGGGVRSPLGPVEVGMAIRPAWTGETVVDAHPFGTLLFDSHDAPIRLRVTLENIDQDQAKSMIEDPRLADRLPQIVEDDLRDGIVDLAVRSTVFALGGALITGLVVFRRVKPALFATLAAAVAIAGTGVTVAATYRPQSLVEPRYTGLLAGAPSLVGSAESIVTRFESYRVQLTKLVSNVSKLYDTVSTLPVYDADPGSIRVLHVSDIHINPIAWNLIGTLVQQFKINVIIDTGDITDHGTKAEDGFVKEIGKFGVPYVWVRGNHDSRGTQRAVGRQKNAVVLDDDVATVAGLRIYGLGDPRFTPDKSVAQNSDPEYLLGYGREHGWEGDEVDVVAVHDPTVGRGFSGRVPIVLAGHAHARSTQILPTGTRLFVQGSTGGAGLRALEHEEPTPVTASVLYFDKETRRLQAWDDITLGGLGQQSVLIQRHVEEDPGRTITSEPTNAPSPTGSLESTATPSGG</sequence>
<evidence type="ECO:0000256" key="1">
    <source>
        <dbReference type="ARBA" id="ARBA00022723"/>
    </source>
</evidence>